<dbReference type="EMBL" id="CP109886">
    <property type="protein sequence ID" value="WCF27716.1"/>
    <property type="molecule type" value="Genomic_DNA"/>
</dbReference>
<proteinExistence type="predicted"/>
<gene>
    <name evidence="2" type="ORF">OK117_08720</name>
</gene>
<protein>
    <submittedName>
        <fullName evidence="2">Uncharacterized protein</fullName>
    </submittedName>
</protein>
<reference evidence="2" key="1">
    <citation type="journal article" date="2022" name="Phytopathology">
        <title>Complete circularized genome resources of seven strains of Xylella fastidiosa subsp. fastidiosa using hybrid assembly reveals unknown plasmids.</title>
        <authorList>
            <person name="Velasco-Amo M.D.P."/>
            <person name="Arias-Giraldo L.F.F."/>
            <person name="Ecija M.R."/>
            <person name="De La Fuente L."/>
            <person name="Marco-Noales E."/>
            <person name="Moralejo E."/>
            <person name="Navas-Cort J.A."/>
            <person name="Landa B.B."/>
        </authorList>
    </citation>
    <scope>NUCLEOTIDE SEQUENCE</scope>
    <source>
        <strain evidence="2">CFBP8073</strain>
    </source>
</reference>
<name>A0AAJ5UI49_XYLFS</name>
<evidence type="ECO:0000313" key="2">
    <source>
        <dbReference type="EMBL" id="WCF27716.1"/>
    </source>
</evidence>
<evidence type="ECO:0000256" key="1">
    <source>
        <dbReference type="SAM" id="MobiDB-lite"/>
    </source>
</evidence>
<reference evidence="2" key="2">
    <citation type="submission" date="2022-10" db="EMBL/GenBank/DDBJ databases">
        <authorList>
            <person name="Landa B."/>
            <person name="Arias-Giraldo L.F."/>
            <person name="Roman-Ecija M."/>
            <person name="Velasco-Amo M.P."/>
            <person name="De La Fuente L."/>
            <person name="Marco-Noales E."/>
            <person name="Moralejo E."/>
        </authorList>
    </citation>
    <scope>NUCLEOTIDE SEQUENCE</scope>
    <source>
        <strain evidence="2">CFBP8073</strain>
    </source>
</reference>
<accession>A0AAJ5UI49</accession>
<sequence length="85" mass="9288">MARCTRAWHHQRTPAGRAALALGHTPEHAPSAASSGRLAEPPVCPGQGRNPSNQAACSRWRVVCGFWFAARPRKEEAPHRCEACF</sequence>
<dbReference type="RefSeq" id="WP_155561281.1">
    <property type="nucleotide sequence ID" value="NZ_CP109886.1"/>
</dbReference>
<dbReference type="AlphaFoldDB" id="A0AAJ5UI49"/>
<evidence type="ECO:0000313" key="3">
    <source>
        <dbReference type="Proteomes" id="UP001211513"/>
    </source>
</evidence>
<dbReference type="Proteomes" id="UP001211513">
    <property type="component" value="Chromosome"/>
</dbReference>
<feature type="region of interest" description="Disordered" evidence="1">
    <location>
        <begin position="25"/>
        <end position="53"/>
    </location>
</feature>
<organism evidence="2 3">
    <name type="scientific">Xylella fastidiosa subsp. fastidiosa</name>
    <dbReference type="NCBI Taxonomy" id="644356"/>
    <lineage>
        <taxon>Bacteria</taxon>
        <taxon>Pseudomonadati</taxon>
        <taxon>Pseudomonadota</taxon>
        <taxon>Gammaproteobacteria</taxon>
        <taxon>Lysobacterales</taxon>
        <taxon>Lysobacteraceae</taxon>
        <taxon>Xylella</taxon>
    </lineage>
</organism>